<dbReference type="Pfam" id="PF05658">
    <property type="entry name" value="YadA_head"/>
    <property type="match status" value="2"/>
</dbReference>
<evidence type="ECO:0000259" key="1">
    <source>
        <dbReference type="Pfam" id="PF05658"/>
    </source>
</evidence>
<feature type="domain" description="Trimeric autotransporter adhesin YadA-like head" evidence="1">
    <location>
        <begin position="155"/>
        <end position="181"/>
    </location>
</feature>
<dbReference type="InterPro" id="IPR008640">
    <property type="entry name" value="Adhesin_Head_dom"/>
</dbReference>
<gene>
    <name evidence="2" type="ORF">QC818_10945</name>
</gene>
<keyword evidence="3" id="KW-1185">Reference proteome</keyword>
<proteinExistence type="predicted"/>
<organism evidence="2 3">
    <name type="scientific">Halomonas koreensis</name>
    <dbReference type="NCBI Taxonomy" id="245385"/>
    <lineage>
        <taxon>Bacteria</taxon>
        <taxon>Pseudomonadati</taxon>
        <taxon>Pseudomonadota</taxon>
        <taxon>Gammaproteobacteria</taxon>
        <taxon>Oceanospirillales</taxon>
        <taxon>Halomonadaceae</taxon>
        <taxon>Halomonas</taxon>
    </lineage>
</organism>
<dbReference type="Gene3D" id="2.150.10.10">
    <property type="entry name" value="Serralysin-like metalloprotease, C-terminal"/>
    <property type="match status" value="2"/>
</dbReference>
<reference evidence="2 3" key="1">
    <citation type="submission" date="2023-04" db="EMBL/GenBank/DDBJ databases">
        <title>A long-awaited taxogenomic arrangement of the family Halomonadaceae.</title>
        <authorList>
            <person name="De La Haba R."/>
            <person name="Chuvochina M."/>
            <person name="Wittouck S."/>
            <person name="Arahal D.R."/>
            <person name="Sanchez-Porro C."/>
            <person name="Hugenholtz P."/>
            <person name="Ventosa A."/>
        </authorList>
    </citation>
    <scope>NUCLEOTIDE SEQUENCE [LARGE SCALE GENOMIC DNA]</scope>
    <source>
        <strain evidence="2 3">DSM 23530</strain>
    </source>
</reference>
<accession>A0ABU1G2Y8</accession>
<dbReference type="SUPFAM" id="SSF101967">
    <property type="entry name" value="Adhesin YadA, collagen-binding domain"/>
    <property type="match status" value="1"/>
</dbReference>
<dbReference type="RefSeq" id="WP_309652900.1">
    <property type="nucleotide sequence ID" value="NZ_JARWAK010000008.1"/>
</dbReference>
<evidence type="ECO:0000313" key="2">
    <source>
        <dbReference type="EMBL" id="MDR5867307.1"/>
    </source>
</evidence>
<dbReference type="EMBL" id="JARWAK010000008">
    <property type="protein sequence ID" value="MDR5867307.1"/>
    <property type="molecule type" value="Genomic_DNA"/>
</dbReference>
<dbReference type="InterPro" id="IPR011049">
    <property type="entry name" value="Serralysin-like_metalloprot_C"/>
</dbReference>
<name>A0ABU1G2Y8_9GAMM</name>
<evidence type="ECO:0000313" key="3">
    <source>
        <dbReference type="Proteomes" id="UP001264519"/>
    </source>
</evidence>
<comment type="caution">
    <text evidence="2">The sequence shown here is derived from an EMBL/GenBank/DDBJ whole genome shotgun (WGS) entry which is preliminary data.</text>
</comment>
<feature type="domain" description="Trimeric autotransporter adhesin YadA-like head" evidence="1">
    <location>
        <begin position="197"/>
        <end position="221"/>
    </location>
</feature>
<protein>
    <recommendedName>
        <fullName evidence="1">Trimeric autotransporter adhesin YadA-like head domain-containing protein</fullName>
    </recommendedName>
</protein>
<dbReference type="Proteomes" id="UP001264519">
    <property type="component" value="Unassembled WGS sequence"/>
</dbReference>
<dbReference type="CDD" id="cd12820">
    <property type="entry name" value="LbR_YadA-like"/>
    <property type="match status" value="1"/>
</dbReference>
<sequence>MRYGFVNNFEQTLAADLAAGATTMTLDGGGSKLSAATTDFVYTLTLLNPSTGAKEIVHATGVSGDDVTIVREQEGTTAQSPWPSGTPVEMRLTAATADAFAQNQAPGARSDGNLALGYNATVDDSGGTIVSATVIGDGATSTAQSATVIGAYGSAAGFEGTALGRESQADGAQSLAGGAYAQAPADEAIAFGDHTVANANRAIALGAWTWSSGYQSIAIGYSLGPDEPDSVAIGAGVRLALAGGMVINAVPVLAKAPREYFDASTNNAAYLVASRVVLQTETLDLTMLGASFTLTMPTGSSNTSVLFIDSIDVVLLSVDTINTAPDIKLGTTSGGNDIMGATTITASAVHERQQASSLIPDQGVTAVHAEVATAADATAMTGRVVLHGYVMEV</sequence>